<dbReference type="GO" id="GO:0005739">
    <property type="term" value="C:mitochondrion"/>
    <property type="evidence" value="ECO:0007669"/>
    <property type="project" value="TreeGrafter"/>
</dbReference>
<accession>A0A8H3J2T3</accession>
<dbReference type="GO" id="GO:0016491">
    <property type="term" value="F:oxidoreductase activity"/>
    <property type="evidence" value="ECO:0007669"/>
    <property type="project" value="InterPro"/>
</dbReference>
<evidence type="ECO:0000259" key="1">
    <source>
        <dbReference type="SMART" id="SM00829"/>
    </source>
</evidence>
<dbReference type="PANTHER" id="PTHR43677:SF4">
    <property type="entry name" value="QUINONE OXIDOREDUCTASE-LIKE PROTEIN 2"/>
    <property type="match status" value="1"/>
</dbReference>
<dbReference type="AlphaFoldDB" id="A0A8H3J2T3"/>
<keyword evidence="3" id="KW-1185">Reference proteome</keyword>
<dbReference type="Gene3D" id="3.90.180.10">
    <property type="entry name" value="Medium-chain alcohol dehydrogenases, catalytic domain"/>
    <property type="match status" value="1"/>
</dbReference>
<dbReference type="EMBL" id="CAJPDS010000135">
    <property type="protein sequence ID" value="CAF9939672.1"/>
    <property type="molecule type" value="Genomic_DNA"/>
</dbReference>
<dbReference type="Pfam" id="PF13602">
    <property type="entry name" value="ADH_zinc_N_2"/>
    <property type="match status" value="1"/>
</dbReference>
<reference evidence="2" key="1">
    <citation type="submission" date="2021-03" db="EMBL/GenBank/DDBJ databases">
        <authorList>
            <person name="Tagirdzhanova G."/>
        </authorList>
    </citation>
    <scope>NUCLEOTIDE SEQUENCE</scope>
</reference>
<dbReference type="SUPFAM" id="SSF51735">
    <property type="entry name" value="NAD(P)-binding Rossmann-fold domains"/>
    <property type="match status" value="1"/>
</dbReference>
<comment type="caution">
    <text evidence="2">The sequence shown here is derived from an EMBL/GenBank/DDBJ whole genome shotgun (WGS) entry which is preliminary data.</text>
</comment>
<dbReference type="Gene3D" id="3.40.50.720">
    <property type="entry name" value="NAD(P)-binding Rossmann-like Domain"/>
    <property type="match status" value="1"/>
</dbReference>
<dbReference type="CDD" id="cd08273">
    <property type="entry name" value="MDR8"/>
    <property type="match status" value="1"/>
</dbReference>
<evidence type="ECO:0000313" key="2">
    <source>
        <dbReference type="EMBL" id="CAF9939672.1"/>
    </source>
</evidence>
<proteinExistence type="predicted"/>
<sequence length="335" mass="36455">MSTPTRKVIISAFGDISNVNVEKTAIPDPPASHVQVRTIYSGFSGADINMRLGRYPLQKQAPLTPGYSLVGQVTKNGPRSSQFSAGDLVACLTVYDAEADYVNLPEKYLIPVPGGTDLQQATALVLDWTTAYGLVMRAGKFASGQKVFVHGVSGAVGYAAMVLSQRLGAEVYGTCSEKNHPAIKAAGATPFTYINKDWMQAMMDRGGADVVFDPLGFESWDESFSILNSKGHLVGYGGNLATLNGQADRSVLWPTMKLLSRNLALWCGKKTTFYYITRDDKTFRPDLVRLFEMCRDGEITVPIKAVFELDDIKKAHQSWSTSTGLGSFLIKVSDP</sequence>
<protein>
    <recommendedName>
        <fullName evidence="1">Enoyl reductase (ER) domain-containing protein</fullName>
    </recommendedName>
</protein>
<dbReference type="InterPro" id="IPR051397">
    <property type="entry name" value="Zn-ADH-like_protein"/>
</dbReference>
<dbReference type="Pfam" id="PF08240">
    <property type="entry name" value="ADH_N"/>
    <property type="match status" value="1"/>
</dbReference>
<evidence type="ECO:0000313" key="3">
    <source>
        <dbReference type="Proteomes" id="UP000664521"/>
    </source>
</evidence>
<feature type="domain" description="Enoyl reductase (ER)" evidence="1">
    <location>
        <begin position="14"/>
        <end position="330"/>
    </location>
</feature>
<dbReference type="InterPro" id="IPR020843">
    <property type="entry name" value="ER"/>
</dbReference>
<dbReference type="InterPro" id="IPR036291">
    <property type="entry name" value="NAD(P)-bd_dom_sf"/>
</dbReference>
<dbReference type="OrthoDB" id="203908at2759"/>
<dbReference type="InterPro" id="IPR013154">
    <property type="entry name" value="ADH-like_N"/>
</dbReference>
<name>A0A8H3J2T3_9LECA</name>
<dbReference type="Proteomes" id="UP000664521">
    <property type="component" value="Unassembled WGS sequence"/>
</dbReference>
<gene>
    <name evidence="2" type="ORF">HETSPECPRED_001851</name>
</gene>
<dbReference type="PANTHER" id="PTHR43677">
    <property type="entry name" value="SHORT-CHAIN DEHYDROGENASE/REDUCTASE"/>
    <property type="match status" value="1"/>
</dbReference>
<dbReference type="SMART" id="SM00829">
    <property type="entry name" value="PKS_ER"/>
    <property type="match status" value="1"/>
</dbReference>
<dbReference type="SUPFAM" id="SSF50129">
    <property type="entry name" value="GroES-like"/>
    <property type="match status" value="1"/>
</dbReference>
<dbReference type="InterPro" id="IPR011032">
    <property type="entry name" value="GroES-like_sf"/>
</dbReference>
<organism evidence="2 3">
    <name type="scientific">Heterodermia speciosa</name>
    <dbReference type="NCBI Taxonomy" id="116794"/>
    <lineage>
        <taxon>Eukaryota</taxon>
        <taxon>Fungi</taxon>
        <taxon>Dikarya</taxon>
        <taxon>Ascomycota</taxon>
        <taxon>Pezizomycotina</taxon>
        <taxon>Lecanoromycetes</taxon>
        <taxon>OSLEUM clade</taxon>
        <taxon>Lecanoromycetidae</taxon>
        <taxon>Caliciales</taxon>
        <taxon>Physciaceae</taxon>
        <taxon>Heterodermia</taxon>
    </lineage>
</organism>